<feature type="transmembrane region" description="Helical" evidence="5">
    <location>
        <begin position="54"/>
        <end position="76"/>
    </location>
</feature>
<keyword evidence="6" id="KW-0614">Plasmid</keyword>
<keyword evidence="3 5" id="KW-1133">Transmembrane helix</keyword>
<evidence type="ECO:0000256" key="3">
    <source>
        <dbReference type="ARBA" id="ARBA00022989"/>
    </source>
</evidence>
<dbReference type="OrthoDB" id="187449at2157"/>
<evidence type="ECO:0000256" key="2">
    <source>
        <dbReference type="ARBA" id="ARBA00022692"/>
    </source>
</evidence>
<evidence type="ECO:0008006" key="8">
    <source>
        <dbReference type="Google" id="ProtNLM"/>
    </source>
</evidence>
<dbReference type="GeneID" id="14405846"/>
<dbReference type="Proteomes" id="UP000010878">
    <property type="component" value="Plasmid 2"/>
</dbReference>
<evidence type="ECO:0000256" key="5">
    <source>
        <dbReference type="SAM" id="Phobius"/>
    </source>
</evidence>
<feature type="transmembrane region" description="Helical" evidence="5">
    <location>
        <begin position="20"/>
        <end position="42"/>
    </location>
</feature>
<evidence type="ECO:0000313" key="7">
    <source>
        <dbReference type="Proteomes" id="UP000010878"/>
    </source>
</evidence>
<dbReference type="AlphaFoldDB" id="L0K6U2"/>
<evidence type="ECO:0000313" key="6">
    <source>
        <dbReference type="EMBL" id="AGB39828.1"/>
    </source>
</evidence>
<dbReference type="Pfam" id="PF09685">
    <property type="entry name" value="MamF_MmsF"/>
    <property type="match status" value="1"/>
</dbReference>
<gene>
    <name evidence="6" type="ORF">Natoc_4119</name>
</gene>
<dbReference type="RefSeq" id="WP_015323259.1">
    <property type="nucleotide sequence ID" value="NC_019976.1"/>
</dbReference>
<keyword evidence="4 5" id="KW-0472">Membrane</keyword>
<organism evidence="6 7">
    <name type="scientific">Natronococcus occultus SP4</name>
    <dbReference type="NCBI Taxonomy" id="694430"/>
    <lineage>
        <taxon>Archaea</taxon>
        <taxon>Methanobacteriati</taxon>
        <taxon>Methanobacteriota</taxon>
        <taxon>Stenosarchaea group</taxon>
        <taxon>Halobacteria</taxon>
        <taxon>Halobacteriales</taxon>
        <taxon>Natrialbaceae</taxon>
        <taxon>Natronococcus</taxon>
    </lineage>
</organism>
<dbReference type="InterPro" id="IPR019109">
    <property type="entry name" value="MamF_MmsF"/>
</dbReference>
<dbReference type="EMBL" id="CP003931">
    <property type="protein sequence ID" value="AGB39828.1"/>
    <property type="molecule type" value="Genomic_DNA"/>
</dbReference>
<evidence type="ECO:0000256" key="4">
    <source>
        <dbReference type="ARBA" id="ARBA00023136"/>
    </source>
</evidence>
<keyword evidence="2 5" id="KW-0812">Transmembrane</keyword>
<protein>
    <recommendedName>
        <fullName evidence="8">DUF4870 domain-containing protein</fullName>
    </recommendedName>
</protein>
<keyword evidence="7" id="KW-1185">Reference proteome</keyword>
<accession>L0K6U2</accession>
<dbReference type="KEGG" id="nou:Natoc_4119"/>
<feature type="transmembrane region" description="Helical" evidence="5">
    <location>
        <begin position="98"/>
        <end position="123"/>
    </location>
</feature>
<sequence length="147" mass="15493">MTTTPTTPSPEQSKERSLGGILVHPLALFTSFIGAAIMYVVSDNEFTKENARHALNWHITVVVLAVVAMVIGFFGADEATIGGESIETLSLPGPIDTVLTLTGILLLLAAMIAVFATFAYTIIATQKAISGSAWSYPGAIEVVGRNL</sequence>
<proteinExistence type="predicted"/>
<comment type="subcellular location">
    <subcellularLocation>
        <location evidence="1">Membrane</location>
        <topology evidence="1">Multi-pass membrane protein</topology>
    </subcellularLocation>
</comment>
<name>L0K6U2_9EURY</name>
<evidence type="ECO:0000256" key="1">
    <source>
        <dbReference type="ARBA" id="ARBA00004141"/>
    </source>
</evidence>
<reference evidence="6 7" key="1">
    <citation type="submission" date="2012-11" db="EMBL/GenBank/DDBJ databases">
        <title>FINISHED of Natronococcus occultus SP4, DSM 3396.</title>
        <authorList>
            <consortium name="DOE Joint Genome Institute"/>
            <person name="Eisen J."/>
            <person name="Huntemann M."/>
            <person name="Wei C.-L."/>
            <person name="Han J."/>
            <person name="Detter J.C."/>
            <person name="Han C."/>
            <person name="Tapia R."/>
            <person name="Chen A."/>
            <person name="Kyrpides N."/>
            <person name="Mavromatis K."/>
            <person name="Markowitz V."/>
            <person name="Szeto E."/>
            <person name="Ivanova N."/>
            <person name="Mikhailova N."/>
            <person name="Ovchinnikova G."/>
            <person name="Pagani I."/>
            <person name="Pati A."/>
            <person name="Goodwin L."/>
            <person name="Nordberg H.P."/>
            <person name="Cantor M.N."/>
            <person name="Hua S.X."/>
            <person name="Woyke T."/>
            <person name="Eisen J."/>
            <person name="Klenk H.-P."/>
            <person name="Klenk H.-P."/>
        </authorList>
    </citation>
    <scope>NUCLEOTIDE SEQUENCE [LARGE SCALE GENOMIC DNA]</scope>
    <source>
        <strain evidence="6 7">SP4</strain>
        <plasmid evidence="7">Plasmid 2</plasmid>
    </source>
</reference>
<dbReference type="HOGENOM" id="CLU_1709075_0_0_2"/>
<geneLocation type="plasmid" evidence="6">
    <name>2</name>
</geneLocation>